<dbReference type="Gene3D" id="3.40.50.150">
    <property type="entry name" value="Vaccinia Virus protein VP39"/>
    <property type="match status" value="1"/>
</dbReference>
<dbReference type="AlphaFoldDB" id="A0A4V2F3F6"/>
<keyword evidence="3 5" id="KW-0808">Transferase</keyword>
<evidence type="ECO:0000256" key="1">
    <source>
        <dbReference type="ARBA" id="ARBA00008361"/>
    </source>
</evidence>
<evidence type="ECO:0000313" key="6">
    <source>
        <dbReference type="Proteomes" id="UP000293638"/>
    </source>
</evidence>
<proteinExistence type="inferred from homology"/>
<dbReference type="Pfam" id="PF08241">
    <property type="entry name" value="Methyltransf_11"/>
    <property type="match status" value="1"/>
</dbReference>
<feature type="domain" description="Methyltransferase type 11" evidence="4">
    <location>
        <begin position="40"/>
        <end position="130"/>
    </location>
</feature>
<dbReference type="InterPro" id="IPR013216">
    <property type="entry name" value="Methyltransf_11"/>
</dbReference>
<evidence type="ECO:0000259" key="4">
    <source>
        <dbReference type="Pfam" id="PF08241"/>
    </source>
</evidence>
<dbReference type="GO" id="GO:0000179">
    <property type="term" value="F:rRNA (adenine-N6,N6-)-dimethyltransferase activity"/>
    <property type="evidence" value="ECO:0007669"/>
    <property type="project" value="InterPro"/>
</dbReference>
<accession>A0A4V2F3F6</accession>
<dbReference type="PANTHER" id="PTHR44942:SF4">
    <property type="entry name" value="METHYLTRANSFERASE TYPE 11 DOMAIN-CONTAINING PROTEIN"/>
    <property type="match status" value="1"/>
</dbReference>
<dbReference type="InterPro" id="IPR020596">
    <property type="entry name" value="rRNA_Ade_Mease_Trfase_CS"/>
</dbReference>
<dbReference type="PROSITE" id="PS01131">
    <property type="entry name" value="RRNA_A_DIMETH"/>
    <property type="match status" value="1"/>
</dbReference>
<dbReference type="SUPFAM" id="SSF53335">
    <property type="entry name" value="S-adenosyl-L-methionine-dependent methyltransferases"/>
    <property type="match status" value="1"/>
</dbReference>
<dbReference type="EMBL" id="SGXD01000004">
    <property type="protein sequence ID" value="RZS82943.1"/>
    <property type="molecule type" value="Genomic_DNA"/>
</dbReference>
<evidence type="ECO:0000256" key="3">
    <source>
        <dbReference type="ARBA" id="ARBA00022679"/>
    </source>
</evidence>
<comment type="similarity">
    <text evidence="1">Belongs to the methyltransferase superfamily.</text>
</comment>
<sequence>MTGARGTSFGVVADLYDRVRPGYPDQALDRLLPAHPVRVLDLGAGTGKLTRQLAARGHDVVAVEPDAGMRAVLSRSAGRPVEVLAGTAEQLPVPDASVDVVIAAQAWHWVDPERAVPEAARVLRPGGALALLWNVRDESVGWVAELGRLMEPDVRQDEAYARPGVGAPFGPVERFEVPWQHELAPGDLVELAASRSYVIAAAPSDRERVLAAVAELARTAPELAGRERVALPYVTRCSLARLPV</sequence>
<evidence type="ECO:0000256" key="2">
    <source>
        <dbReference type="ARBA" id="ARBA00022603"/>
    </source>
</evidence>
<organism evidence="5 6">
    <name type="scientific">Motilibacter rhizosphaerae</name>
    <dbReference type="NCBI Taxonomy" id="598652"/>
    <lineage>
        <taxon>Bacteria</taxon>
        <taxon>Bacillati</taxon>
        <taxon>Actinomycetota</taxon>
        <taxon>Actinomycetes</taxon>
        <taxon>Motilibacterales</taxon>
        <taxon>Motilibacteraceae</taxon>
        <taxon>Motilibacter</taxon>
    </lineage>
</organism>
<dbReference type="PANTHER" id="PTHR44942">
    <property type="entry name" value="METHYLTRANSF_11 DOMAIN-CONTAINING PROTEIN"/>
    <property type="match status" value="1"/>
</dbReference>
<comment type="caution">
    <text evidence="5">The sequence shown here is derived from an EMBL/GenBank/DDBJ whole genome shotgun (WGS) entry which is preliminary data.</text>
</comment>
<reference evidence="5 6" key="1">
    <citation type="submission" date="2019-02" db="EMBL/GenBank/DDBJ databases">
        <title>Genomic Encyclopedia of Type Strains, Phase IV (KMG-IV): sequencing the most valuable type-strain genomes for metagenomic binning, comparative biology and taxonomic classification.</title>
        <authorList>
            <person name="Goeker M."/>
        </authorList>
    </citation>
    <scope>NUCLEOTIDE SEQUENCE [LARGE SCALE GENOMIC DNA]</scope>
    <source>
        <strain evidence="5 6">DSM 45622</strain>
    </source>
</reference>
<dbReference type="InterPro" id="IPR051052">
    <property type="entry name" value="Diverse_substrate_MTase"/>
</dbReference>
<evidence type="ECO:0000313" key="5">
    <source>
        <dbReference type="EMBL" id="RZS82943.1"/>
    </source>
</evidence>
<keyword evidence="2 5" id="KW-0489">Methyltransferase</keyword>
<gene>
    <name evidence="5" type="ORF">EV189_3341</name>
</gene>
<protein>
    <submittedName>
        <fullName evidence="5">Methyltransferase family protein</fullName>
    </submittedName>
</protein>
<dbReference type="Proteomes" id="UP000293638">
    <property type="component" value="Unassembled WGS sequence"/>
</dbReference>
<dbReference type="CDD" id="cd02440">
    <property type="entry name" value="AdoMet_MTases"/>
    <property type="match status" value="1"/>
</dbReference>
<dbReference type="RefSeq" id="WP_130494051.1">
    <property type="nucleotide sequence ID" value="NZ_SGXD01000004.1"/>
</dbReference>
<keyword evidence="6" id="KW-1185">Reference proteome</keyword>
<dbReference type="InterPro" id="IPR029063">
    <property type="entry name" value="SAM-dependent_MTases_sf"/>
</dbReference>
<dbReference type="OrthoDB" id="9797252at2"/>
<name>A0A4V2F3F6_9ACTN</name>